<evidence type="ECO:0000256" key="1">
    <source>
        <dbReference type="ARBA" id="ARBA00001924"/>
    </source>
</evidence>
<evidence type="ECO:0000256" key="3">
    <source>
        <dbReference type="ARBA" id="ARBA00022723"/>
    </source>
</evidence>
<dbReference type="InterPro" id="IPR000572">
    <property type="entry name" value="OxRdtase_Mopterin-bd_dom"/>
</dbReference>
<proteinExistence type="predicted"/>
<dbReference type="GO" id="GO:0030151">
    <property type="term" value="F:molybdenum ion binding"/>
    <property type="evidence" value="ECO:0007669"/>
    <property type="project" value="InterPro"/>
</dbReference>
<sequence>MNRKMRAFAAGAVGAILAFGLAELVHGIYDLVPSVFLAIAQRIIELTPGGFATQAIETLGTADIPVLIASTVVGSLVVAGLLGVLSLRSRLAALLGVVGLGAIALVAAFTEPFIAPIPAILTILGALGLGAWFADYLVRMSDLRAETPAKGEAAPAQDAPGAGETRDAPIMNVRHREAHSTRGIAVPRKNFLALGGAAAVVGLTAAGTGRALSGGGGEETAAAGPIQVGGKGGAALHETLPPPPAAASIDVPGMPPLMTPNDEFYLIDTVLSSPRINVDRWKLNVKGAVENPVSFTYKDLLDMPTRESDVTLSCVSNEVGGGLVSNARWTGVLLSDVLKEAGVSRENIGRASEQLIGRSADGWTGGFKTEIALDGRDALVAFGMNDSELPVKHGYPVRLVVPGIYGYVSATKWLTEIELTDWDYDAYWIQRTWTKEGPVKTQSRIDTVKDGDRPQAGRIPIGGVAWAPHKGIDKVEVSTDDGETWNEARLAAQLDPDTWRQYVYDWDAEPGEHTIKVRATDGEGETQTEEPTPPHPSGATGYHTIRVTVA</sequence>
<keyword evidence="6" id="KW-1133">Transmembrane helix</keyword>
<evidence type="ECO:0000256" key="4">
    <source>
        <dbReference type="ARBA" id="ARBA00023002"/>
    </source>
</evidence>
<dbReference type="RefSeq" id="WP_166397743.1">
    <property type="nucleotide sequence ID" value="NZ_CP045121.1"/>
</dbReference>
<evidence type="ECO:0000259" key="8">
    <source>
        <dbReference type="Pfam" id="PF03404"/>
    </source>
</evidence>
<gene>
    <name evidence="9" type="ORF">GBA65_17800</name>
</gene>
<dbReference type="Pfam" id="PF00174">
    <property type="entry name" value="Oxidored_molyb"/>
    <property type="match status" value="1"/>
</dbReference>
<dbReference type="InterPro" id="IPR036374">
    <property type="entry name" value="OxRdtase_Mopterin-bd_sf"/>
</dbReference>
<dbReference type="InterPro" id="IPR005066">
    <property type="entry name" value="MoCF_OxRdtse_dimer"/>
</dbReference>
<dbReference type="Gene3D" id="2.60.40.650">
    <property type="match status" value="1"/>
</dbReference>
<feature type="transmembrane region" description="Helical" evidence="6">
    <location>
        <begin position="91"/>
        <end position="109"/>
    </location>
</feature>
<dbReference type="Gene3D" id="3.90.420.10">
    <property type="entry name" value="Oxidoreductase, molybdopterin-binding domain"/>
    <property type="match status" value="1"/>
</dbReference>
<dbReference type="InterPro" id="IPR014756">
    <property type="entry name" value="Ig_E-set"/>
</dbReference>
<dbReference type="GO" id="GO:0043546">
    <property type="term" value="F:molybdopterin cofactor binding"/>
    <property type="evidence" value="ECO:0007669"/>
    <property type="project" value="TreeGrafter"/>
</dbReference>
<organism evidence="9 10">
    <name type="scientific">Rubrobacter marinus</name>
    <dbReference type="NCBI Taxonomy" id="2653852"/>
    <lineage>
        <taxon>Bacteria</taxon>
        <taxon>Bacillati</taxon>
        <taxon>Actinomycetota</taxon>
        <taxon>Rubrobacteria</taxon>
        <taxon>Rubrobacterales</taxon>
        <taxon>Rubrobacteraceae</taxon>
        <taxon>Rubrobacter</taxon>
    </lineage>
</organism>
<dbReference type="SUPFAM" id="SSF56524">
    <property type="entry name" value="Oxidoreductase molybdopterin-binding domain"/>
    <property type="match status" value="1"/>
</dbReference>
<feature type="region of interest" description="Disordered" evidence="5">
    <location>
        <begin position="520"/>
        <end position="543"/>
    </location>
</feature>
<evidence type="ECO:0000313" key="10">
    <source>
        <dbReference type="Proteomes" id="UP000502706"/>
    </source>
</evidence>
<keyword evidence="2" id="KW-0500">Molybdenum</keyword>
<feature type="domain" description="Moybdenum cofactor oxidoreductase dimerisation" evidence="8">
    <location>
        <begin position="456"/>
        <end position="505"/>
    </location>
</feature>
<dbReference type="PANTHER" id="PTHR19372">
    <property type="entry name" value="SULFITE REDUCTASE"/>
    <property type="match status" value="1"/>
</dbReference>
<dbReference type="GO" id="GO:0008482">
    <property type="term" value="F:sulfite oxidase activity"/>
    <property type="evidence" value="ECO:0007669"/>
    <property type="project" value="TreeGrafter"/>
</dbReference>
<keyword evidence="4" id="KW-0560">Oxidoreductase</keyword>
<feature type="transmembrane region" description="Helical" evidence="6">
    <location>
        <begin position="115"/>
        <end position="134"/>
    </location>
</feature>
<accession>A0A6G8Q178</accession>
<dbReference type="EMBL" id="CP045121">
    <property type="protein sequence ID" value="QIN80067.1"/>
    <property type="molecule type" value="Genomic_DNA"/>
</dbReference>
<dbReference type="AlphaFoldDB" id="A0A6G8Q178"/>
<keyword evidence="6" id="KW-0472">Membrane</keyword>
<evidence type="ECO:0000256" key="2">
    <source>
        <dbReference type="ARBA" id="ARBA00022505"/>
    </source>
</evidence>
<keyword evidence="6" id="KW-0812">Transmembrane</keyword>
<dbReference type="CDD" id="cd02110">
    <property type="entry name" value="SO_family_Moco_dimer"/>
    <property type="match status" value="1"/>
</dbReference>
<dbReference type="Pfam" id="PF03404">
    <property type="entry name" value="Mo-co_dimer"/>
    <property type="match status" value="1"/>
</dbReference>
<evidence type="ECO:0000256" key="5">
    <source>
        <dbReference type="SAM" id="MobiDB-lite"/>
    </source>
</evidence>
<keyword evidence="3" id="KW-0479">Metal-binding</keyword>
<evidence type="ECO:0000259" key="7">
    <source>
        <dbReference type="Pfam" id="PF00174"/>
    </source>
</evidence>
<feature type="transmembrane region" description="Helical" evidence="6">
    <location>
        <begin position="64"/>
        <end position="84"/>
    </location>
</feature>
<dbReference type="KEGG" id="rmar:GBA65_17800"/>
<evidence type="ECO:0000313" key="9">
    <source>
        <dbReference type="EMBL" id="QIN80067.1"/>
    </source>
</evidence>
<evidence type="ECO:0000256" key="6">
    <source>
        <dbReference type="SAM" id="Phobius"/>
    </source>
</evidence>
<comment type="cofactor">
    <cofactor evidence="1">
        <name>Mo-molybdopterin</name>
        <dbReference type="ChEBI" id="CHEBI:71302"/>
    </cofactor>
</comment>
<feature type="domain" description="Oxidoreductase molybdopterin-binding" evidence="7">
    <location>
        <begin position="273"/>
        <end position="428"/>
    </location>
</feature>
<dbReference type="GO" id="GO:0006790">
    <property type="term" value="P:sulfur compound metabolic process"/>
    <property type="evidence" value="ECO:0007669"/>
    <property type="project" value="TreeGrafter"/>
</dbReference>
<dbReference type="GO" id="GO:0020037">
    <property type="term" value="F:heme binding"/>
    <property type="evidence" value="ECO:0007669"/>
    <property type="project" value="TreeGrafter"/>
</dbReference>
<dbReference type="InterPro" id="IPR008335">
    <property type="entry name" value="Mopterin_OxRdtase_euk"/>
</dbReference>
<dbReference type="PRINTS" id="PR00407">
    <property type="entry name" value="EUMOPTERIN"/>
</dbReference>
<dbReference type="PANTHER" id="PTHR19372:SF7">
    <property type="entry name" value="SULFITE OXIDASE, MITOCHONDRIAL"/>
    <property type="match status" value="1"/>
</dbReference>
<reference evidence="9 10" key="1">
    <citation type="submission" date="2019-10" db="EMBL/GenBank/DDBJ databases">
        <title>Rubrobacter sp nov SCSIO 52915 isolated from a deep-sea sediment in the South China Sea.</title>
        <authorList>
            <person name="Chen R.W."/>
        </authorList>
    </citation>
    <scope>NUCLEOTIDE SEQUENCE [LARGE SCALE GENOMIC DNA]</scope>
    <source>
        <strain evidence="9 10">SCSIO 52915</strain>
    </source>
</reference>
<feature type="region of interest" description="Disordered" evidence="5">
    <location>
        <begin position="149"/>
        <end position="168"/>
    </location>
</feature>
<protein>
    <submittedName>
        <fullName evidence="9">Molybdopterin-dependent oxidoreductase</fullName>
    </submittedName>
</protein>
<dbReference type="SUPFAM" id="SSF81296">
    <property type="entry name" value="E set domains"/>
    <property type="match status" value="1"/>
</dbReference>
<name>A0A6G8Q178_9ACTN</name>
<dbReference type="Proteomes" id="UP000502706">
    <property type="component" value="Chromosome"/>
</dbReference>
<keyword evidence="10" id="KW-1185">Reference proteome</keyword>